<name>A0ABW3H7T5_9SPHN</name>
<keyword evidence="6" id="KW-1185">Reference proteome</keyword>
<evidence type="ECO:0000256" key="2">
    <source>
        <dbReference type="ARBA" id="ARBA00023125"/>
    </source>
</evidence>
<dbReference type="PANTHER" id="PTHR43537">
    <property type="entry name" value="TRANSCRIPTIONAL REGULATOR, GNTR FAMILY"/>
    <property type="match status" value="1"/>
</dbReference>
<dbReference type="SUPFAM" id="SSF46785">
    <property type="entry name" value="Winged helix' DNA-binding domain"/>
    <property type="match status" value="1"/>
</dbReference>
<evidence type="ECO:0000256" key="3">
    <source>
        <dbReference type="ARBA" id="ARBA00023163"/>
    </source>
</evidence>
<dbReference type="Proteomes" id="UP001596977">
    <property type="component" value="Unassembled WGS sequence"/>
</dbReference>
<keyword evidence="3" id="KW-0804">Transcription</keyword>
<dbReference type="SUPFAM" id="SSF48008">
    <property type="entry name" value="GntR ligand-binding domain-like"/>
    <property type="match status" value="1"/>
</dbReference>
<dbReference type="PANTHER" id="PTHR43537:SF45">
    <property type="entry name" value="GNTR FAMILY REGULATORY PROTEIN"/>
    <property type="match status" value="1"/>
</dbReference>
<dbReference type="RefSeq" id="WP_264944847.1">
    <property type="nucleotide sequence ID" value="NZ_JAPDRA010000006.1"/>
</dbReference>
<organism evidence="5 6">
    <name type="scientific">Sphingomonas canadensis</name>
    <dbReference type="NCBI Taxonomy" id="1219257"/>
    <lineage>
        <taxon>Bacteria</taxon>
        <taxon>Pseudomonadati</taxon>
        <taxon>Pseudomonadota</taxon>
        <taxon>Alphaproteobacteria</taxon>
        <taxon>Sphingomonadales</taxon>
        <taxon>Sphingomonadaceae</taxon>
        <taxon>Sphingomonas</taxon>
    </lineage>
</organism>
<feature type="domain" description="HTH gntR-type" evidence="4">
    <location>
        <begin position="15"/>
        <end position="82"/>
    </location>
</feature>
<dbReference type="Gene3D" id="1.10.10.10">
    <property type="entry name" value="Winged helix-like DNA-binding domain superfamily/Winged helix DNA-binding domain"/>
    <property type="match status" value="1"/>
</dbReference>
<dbReference type="InterPro" id="IPR036390">
    <property type="entry name" value="WH_DNA-bd_sf"/>
</dbReference>
<evidence type="ECO:0000259" key="4">
    <source>
        <dbReference type="PROSITE" id="PS50949"/>
    </source>
</evidence>
<comment type="caution">
    <text evidence="5">The sequence shown here is derived from an EMBL/GenBank/DDBJ whole genome shotgun (WGS) entry which is preliminary data.</text>
</comment>
<dbReference type="SMART" id="SM00345">
    <property type="entry name" value="HTH_GNTR"/>
    <property type="match status" value="1"/>
</dbReference>
<keyword evidence="2" id="KW-0238">DNA-binding</keyword>
<dbReference type="Pfam" id="PF00392">
    <property type="entry name" value="GntR"/>
    <property type="match status" value="1"/>
</dbReference>
<dbReference type="EMBL" id="JBHTJG010000006">
    <property type="protein sequence ID" value="MFD0947374.1"/>
    <property type="molecule type" value="Genomic_DNA"/>
</dbReference>
<dbReference type="PROSITE" id="PS50949">
    <property type="entry name" value="HTH_GNTR"/>
    <property type="match status" value="1"/>
</dbReference>
<reference evidence="6" key="1">
    <citation type="journal article" date="2019" name="Int. J. Syst. Evol. Microbiol.">
        <title>The Global Catalogue of Microorganisms (GCM) 10K type strain sequencing project: providing services to taxonomists for standard genome sequencing and annotation.</title>
        <authorList>
            <consortium name="The Broad Institute Genomics Platform"/>
            <consortium name="The Broad Institute Genome Sequencing Center for Infectious Disease"/>
            <person name="Wu L."/>
            <person name="Ma J."/>
        </authorList>
    </citation>
    <scope>NUCLEOTIDE SEQUENCE [LARGE SCALE GENOMIC DNA]</scope>
    <source>
        <strain evidence="6">CCUG 62982</strain>
    </source>
</reference>
<accession>A0ABW3H7T5</accession>
<evidence type="ECO:0000256" key="1">
    <source>
        <dbReference type="ARBA" id="ARBA00023015"/>
    </source>
</evidence>
<dbReference type="InterPro" id="IPR008920">
    <property type="entry name" value="TF_FadR/GntR_C"/>
</dbReference>
<sequence>MSQPPLESRAEPAPRSVVDDLAEDIRAAIYRGTLHPGAHLPQRWLAQHHPASKGTLREALAQLRSEGLLQHDYHRGYFVARLSAGDVRQVYRMRRWLETELLTSLQWPDRKQLDRLAALQRRAADPATGRPVRDMLREELRLLIFGLSPEGVLLREVQRLWLRTDRFRTYFETEGDYALMEALAAADRDRLLEEYARERAQAEATLEEALVAMPALWAGDGR</sequence>
<protein>
    <submittedName>
        <fullName evidence="5">GntR family transcriptional regulator</fullName>
    </submittedName>
</protein>
<keyword evidence="1" id="KW-0805">Transcription regulation</keyword>
<dbReference type="InterPro" id="IPR000524">
    <property type="entry name" value="Tscrpt_reg_HTH_GntR"/>
</dbReference>
<dbReference type="CDD" id="cd07377">
    <property type="entry name" value="WHTH_GntR"/>
    <property type="match status" value="1"/>
</dbReference>
<gene>
    <name evidence="5" type="ORF">ACFQ1E_13575</name>
</gene>
<dbReference type="InterPro" id="IPR036388">
    <property type="entry name" value="WH-like_DNA-bd_sf"/>
</dbReference>
<evidence type="ECO:0000313" key="5">
    <source>
        <dbReference type="EMBL" id="MFD0947374.1"/>
    </source>
</evidence>
<proteinExistence type="predicted"/>
<evidence type="ECO:0000313" key="6">
    <source>
        <dbReference type="Proteomes" id="UP001596977"/>
    </source>
</evidence>